<name>A0A0E9PND1_ANGAN</name>
<accession>A0A0E9PND1</accession>
<dbReference type="AlphaFoldDB" id="A0A0E9PND1"/>
<reference evidence="1" key="2">
    <citation type="journal article" date="2015" name="Fish Shellfish Immunol.">
        <title>Early steps in the European eel (Anguilla anguilla)-Vibrio vulnificus interaction in the gills: Role of the RtxA13 toxin.</title>
        <authorList>
            <person name="Callol A."/>
            <person name="Pajuelo D."/>
            <person name="Ebbesson L."/>
            <person name="Teles M."/>
            <person name="MacKenzie S."/>
            <person name="Amaro C."/>
        </authorList>
    </citation>
    <scope>NUCLEOTIDE SEQUENCE</scope>
</reference>
<organism evidence="1">
    <name type="scientific">Anguilla anguilla</name>
    <name type="common">European freshwater eel</name>
    <name type="synonym">Muraena anguilla</name>
    <dbReference type="NCBI Taxonomy" id="7936"/>
    <lineage>
        <taxon>Eukaryota</taxon>
        <taxon>Metazoa</taxon>
        <taxon>Chordata</taxon>
        <taxon>Craniata</taxon>
        <taxon>Vertebrata</taxon>
        <taxon>Euteleostomi</taxon>
        <taxon>Actinopterygii</taxon>
        <taxon>Neopterygii</taxon>
        <taxon>Teleostei</taxon>
        <taxon>Anguilliformes</taxon>
        <taxon>Anguillidae</taxon>
        <taxon>Anguilla</taxon>
    </lineage>
</organism>
<sequence length="48" mass="5740">MWYANGIVKDLDEIIFRFVNANLFSIQFYFHCTYKMFSSCIVNCTEIC</sequence>
<dbReference type="EMBL" id="GBXM01103249">
    <property type="protein sequence ID" value="JAH05328.1"/>
    <property type="molecule type" value="Transcribed_RNA"/>
</dbReference>
<proteinExistence type="predicted"/>
<reference evidence="1" key="1">
    <citation type="submission" date="2014-11" db="EMBL/GenBank/DDBJ databases">
        <authorList>
            <person name="Amaro Gonzalez C."/>
        </authorList>
    </citation>
    <scope>NUCLEOTIDE SEQUENCE</scope>
</reference>
<protein>
    <submittedName>
        <fullName evidence="1">Uncharacterized protein</fullName>
    </submittedName>
</protein>
<evidence type="ECO:0000313" key="1">
    <source>
        <dbReference type="EMBL" id="JAH05328.1"/>
    </source>
</evidence>